<dbReference type="InterPro" id="IPR002110">
    <property type="entry name" value="Ankyrin_rpt"/>
</dbReference>
<feature type="repeat" description="ANK" evidence="4">
    <location>
        <begin position="149"/>
        <end position="181"/>
    </location>
</feature>
<keyword evidence="3" id="KW-0446">Lipid-binding</keyword>
<evidence type="ECO:0000313" key="7">
    <source>
        <dbReference type="Proteomes" id="UP001221142"/>
    </source>
</evidence>
<dbReference type="PROSITE" id="PS50297">
    <property type="entry name" value="ANK_REP_REGION"/>
    <property type="match status" value="1"/>
</dbReference>
<sequence length="204" mass="21816">MSSFDNAVAYLSNSTPSDVPSTVKLELYGLFKFVTVSSLPTSPRPSIFDFTGRAKWDAWAAAGNKYTDKSAAQARYLEIAQSLGWTEGKAVESTSENKSNGGFGVSVSAMERPKDEDDGTLQGLAVSNDLEGLTVLLQKNPDLNATDEYGYTALHLASDRGHLAIVELLLKNGADRTIKDEDGLSALELAEAAGHQSVVKLLNT</sequence>
<dbReference type="PROSITE" id="PS50088">
    <property type="entry name" value="ANK_REPEAT"/>
    <property type="match status" value="1"/>
</dbReference>
<dbReference type="GO" id="GO:0000062">
    <property type="term" value="F:fatty-acyl-CoA binding"/>
    <property type="evidence" value="ECO:0007669"/>
    <property type="project" value="InterPro"/>
</dbReference>
<dbReference type="InterPro" id="IPR000582">
    <property type="entry name" value="Acyl-CoA-binding_protein"/>
</dbReference>
<dbReference type="SMART" id="SM00248">
    <property type="entry name" value="ANK"/>
    <property type="match status" value="2"/>
</dbReference>
<name>A0AAD7BUI7_9AGAR</name>
<reference evidence="6" key="1">
    <citation type="submission" date="2023-03" db="EMBL/GenBank/DDBJ databases">
        <title>Massive genome expansion in bonnet fungi (Mycena s.s.) driven by repeated elements and novel gene families across ecological guilds.</title>
        <authorList>
            <consortium name="Lawrence Berkeley National Laboratory"/>
            <person name="Harder C.B."/>
            <person name="Miyauchi S."/>
            <person name="Viragh M."/>
            <person name="Kuo A."/>
            <person name="Thoen E."/>
            <person name="Andreopoulos B."/>
            <person name="Lu D."/>
            <person name="Skrede I."/>
            <person name="Drula E."/>
            <person name="Henrissat B."/>
            <person name="Morin E."/>
            <person name="Kohler A."/>
            <person name="Barry K."/>
            <person name="LaButti K."/>
            <person name="Morin E."/>
            <person name="Salamov A."/>
            <person name="Lipzen A."/>
            <person name="Mereny Z."/>
            <person name="Hegedus B."/>
            <person name="Baldrian P."/>
            <person name="Stursova M."/>
            <person name="Weitz H."/>
            <person name="Taylor A."/>
            <person name="Grigoriev I.V."/>
            <person name="Nagy L.G."/>
            <person name="Martin F."/>
            <person name="Kauserud H."/>
        </authorList>
    </citation>
    <scope>NUCLEOTIDE SEQUENCE</scope>
    <source>
        <strain evidence="6">9284</strain>
    </source>
</reference>
<evidence type="ECO:0000256" key="4">
    <source>
        <dbReference type="PROSITE-ProRule" id="PRU00023"/>
    </source>
</evidence>
<feature type="domain" description="ACB" evidence="5">
    <location>
        <begin position="1"/>
        <end position="89"/>
    </location>
</feature>
<dbReference type="Pfam" id="PF13857">
    <property type="entry name" value="Ank_5"/>
    <property type="match status" value="1"/>
</dbReference>
<organism evidence="6 7">
    <name type="scientific">Roridomyces roridus</name>
    <dbReference type="NCBI Taxonomy" id="1738132"/>
    <lineage>
        <taxon>Eukaryota</taxon>
        <taxon>Fungi</taxon>
        <taxon>Dikarya</taxon>
        <taxon>Basidiomycota</taxon>
        <taxon>Agaricomycotina</taxon>
        <taxon>Agaricomycetes</taxon>
        <taxon>Agaricomycetidae</taxon>
        <taxon>Agaricales</taxon>
        <taxon>Marasmiineae</taxon>
        <taxon>Mycenaceae</taxon>
        <taxon>Roridomyces</taxon>
    </lineage>
</organism>
<evidence type="ECO:0000256" key="3">
    <source>
        <dbReference type="ARBA" id="ARBA00023121"/>
    </source>
</evidence>
<comment type="caution">
    <text evidence="6">The sequence shown here is derived from an EMBL/GenBank/DDBJ whole genome shotgun (WGS) entry which is preliminary data.</text>
</comment>
<dbReference type="InterPro" id="IPR014352">
    <property type="entry name" value="FERM/acyl-CoA-bd_prot_sf"/>
</dbReference>
<dbReference type="Gene3D" id="1.25.40.20">
    <property type="entry name" value="Ankyrin repeat-containing domain"/>
    <property type="match status" value="1"/>
</dbReference>
<dbReference type="InterPro" id="IPR035984">
    <property type="entry name" value="Acyl-CoA-binding_sf"/>
</dbReference>
<dbReference type="PANTHER" id="PTHR24119:SF0">
    <property type="entry name" value="ACYL-COA-BINDING DOMAIN-CONTAINING PROTEIN 6"/>
    <property type="match status" value="1"/>
</dbReference>
<protein>
    <submittedName>
        <fullName evidence="6">Ankyrin repeat-containing domain protein</fullName>
    </submittedName>
</protein>
<evidence type="ECO:0000256" key="2">
    <source>
        <dbReference type="ARBA" id="ARBA00023043"/>
    </source>
</evidence>
<dbReference type="Pfam" id="PF00887">
    <property type="entry name" value="ACBP"/>
    <property type="match status" value="1"/>
</dbReference>
<dbReference type="PANTHER" id="PTHR24119">
    <property type="entry name" value="ACYL-COA-BINDING DOMAIN-CONTAINING PROTEIN 6"/>
    <property type="match status" value="1"/>
</dbReference>
<evidence type="ECO:0000259" key="5">
    <source>
        <dbReference type="PROSITE" id="PS51228"/>
    </source>
</evidence>
<evidence type="ECO:0000313" key="6">
    <source>
        <dbReference type="EMBL" id="KAJ7630840.1"/>
    </source>
</evidence>
<dbReference type="Proteomes" id="UP001221142">
    <property type="component" value="Unassembled WGS sequence"/>
</dbReference>
<dbReference type="InterPro" id="IPR036770">
    <property type="entry name" value="Ankyrin_rpt-contain_sf"/>
</dbReference>
<dbReference type="SUPFAM" id="SSF48403">
    <property type="entry name" value="Ankyrin repeat"/>
    <property type="match status" value="1"/>
</dbReference>
<dbReference type="PROSITE" id="PS51228">
    <property type="entry name" value="ACB_2"/>
    <property type="match status" value="1"/>
</dbReference>
<dbReference type="EMBL" id="JARKIF010000009">
    <property type="protein sequence ID" value="KAJ7630840.1"/>
    <property type="molecule type" value="Genomic_DNA"/>
</dbReference>
<proteinExistence type="predicted"/>
<dbReference type="Gene3D" id="1.20.80.10">
    <property type="match status" value="1"/>
</dbReference>
<dbReference type="AlphaFoldDB" id="A0AAD7BUI7"/>
<dbReference type="SUPFAM" id="SSF47027">
    <property type="entry name" value="Acyl-CoA binding protein"/>
    <property type="match status" value="1"/>
</dbReference>
<keyword evidence="2 4" id="KW-0040">ANK repeat</keyword>
<keyword evidence="1" id="KW-0677">Repeat</keyword>
<evidence type="ECO:0000256" key="1">
    <source>
        <dbReference type="ARBA" id="ARBA00022737"/>
    </source>
</evidence>
<gene>
    <name evidence="6" type="ORF">FB45DRAFT_916684</name>
</gene>
<keyword evidence="7" id="KW-1185">Reference proteome</keyword>
<accession>A0AAD7BUI7</accession>